<dbReference type="Proteomes" id="UP000219338">
    <property type="component" value="Unassembled WGS sequence"/>
</dbReference>
<protein>
    <submittedName>
        <fullName evidence="1">Uncharacterized protein</fullName>
    </submittedName>
</protein>
<organism evidence="1 2">
    <name type="scientific">Armillaria ostoyae</name>
    <name type="common">Armillaria root rot fungus</name>
    <dbReference type="NCBI Taxonomy" id="47428"/>
    <lineage>
        <taxon>Eukaryota</taxon>
        <taxon>Fungi</taxon>
        <taxon>Dikarya</taxon>
        <taxon>Basidiomycota</taxon>
        <taxon>Agaricomycotina</taxon>
        <taxon>Agaricomycetes</taxon>
        <taxon>Agaricomycetidae</taxon>
        <taxon>Agaricales</taxon>
        <taxon>Marasmiineae</taxon>
        <taxon>Physalacriaceae</taxon>
        <taxon>Armillaria</taxon>
    </lineage>
</organism>
<evidence type="ECO:0000313" key="1">
    <source>
        <dbReference type="EMBL" id="SJL17274.1"/>
    </source>
</evidence>
<sequence>MYHDYLVGCSSVSFHLVKIQYECQAFSVFGPASDDNEWDMELKWLKQLPLSFKLAPGTRSGDSRFGSKA</sequence>
<dbReference type="OrthoDB" id="2962168at2759"/>
<reference evidence="2" key="1">
    <citation type="journal article" date="2017" name="Nat. Ecol. Evol.">
        <title>Genome expansion and lineage-specific genetic innovations in the forest pathogenic fungi Armillaria.</title>
        <authorList>
            <person name="Sipos G."/>
            <person name="Prasanna A.N."/>
            <person name="Walter M.C."/>
            <person name="O'Connor E."/>
            <person name="Balint B."/>
            <person name="Krizsan K."/>
            <person name="Kiss B."/>
            <person name="Hess J."/>
            <person name="Varga T."/>
            <person name="Slot J."/>
            <person name="Riley R."/>
            <person name="Boka B."/>
            <person name="Rigling D."/>
            <person name="Barry K."/>
            <person name="Lee J."/>
            <person name="Mihaltcheva S."/>
            <person name="LaButti K."/>
            <person name="Lipzen A."/>
            <person name="Waldron R."/>
            <person name="Moloney N.M."/>
            <person name="Sperisen C."/>
            <person name="Kredics L."/>
            <person name="Vagvoelgyi C."/>
            <person name="Patrignani A."/>
            <person name="Fitzpatrick D."/>
            <person name="Nagy I."/>
            <person name="Doyle S."/>
            <person name="Anderson J.B."/>
            <person name="Grigoriev I.V."/>
            <person name="Gueldener U."/>
            <person name="Muensterkoetter M."/>
            <person name="Nagy L.G."/>
        </authorList>
    </citation>
    <scope>NUCLEOTIDE SEQUENCE [LARGE SCALE GENOMIC DNA]</scope>
    <source>
        <strain evidence="2">C18/9</strain>
    </source>
</reference>
<keyword evidence="2" id="KW-1185">Reference proteome</keyword>
<dbReference type="EMBL" id="FUEG01000042">
    <property type="protein sequence ID" value="SJL17274.1"/>
    <property type="molecule type" value="Genomic_DNA"/>
</dbReference>
<dbReference type="AlphaFoldDB" id="A0A284S8D9"/>
<proteinExistence type="predicted"/>
<name>A0A284S8D9_ARMOS</name>
<gene>
    <name evidence="1" type="ORF">ARMOST_20821</name>
</gene>
<accession>A0A284S8D9</accession>
<evidence type="ECO:0000313" key="2">
    <source>
        <dbReference type="Proteomes" id="UP000219338"/>
    </source>
</evidence>